<dbReference type="RefSeq" id="WP_317981509.1">
    <property type="nucleotide sequence ID" value="NZ_BTCL01000021.1"/>
</dbReference>
<organism evidence="1 2">
    <name type="scientific">Paenibacillus glycanilyticus</name>
    <dbReference type="NCBI Taxonomy" id="126569"/>
    <lineage>
        <taxon>Bacteria</taxon>
        <taxon>Bacillati</taxon>
        <taxon>Bacillota</taxon>
        <taxon>Bacilli</taxon>
        <taxon>Bacillales</taxon>
        <taxon>Paenibacillaceae</taxon>
        <taxon>Paenibacillus</taxon>
    </lineage>
</organism>
<proteinExistence type="predicted"/>
<evidence type="ECO:0000313" key="1">
    <source>
        <dbReference type="EMBL" id="GMK47582.1"/>
    </source>
</evidence>
<gene>
    <name evidence="1" type="ORF">PghCCS26_47120</name>
</gene>
<keyword evidence="2" id="KW-1185">Reference proteome</keyword>
<evidence type="ECO:0008006" key="3">
    <source>
        <dbReference type="Google" id="ProtNLM"/>
    </source>
</evidence>
<reference evidence="1 2" key="1">
    <citation type="submission" date="2023-05" db="EMBL/GenBank/DDBJ databases">
        <title>Draft genome of Paenibacillus sp. CCS26.</title>
        <authorList>
            <person name="Akita H."/>
            <person name="Shinto Y."/>
            <person name="Kimura Z."/>
        </authorList>
    </citation>
    <scope>NUCLEOTIDE SEQUENCE [LARGE SCALE GENOMIC DNA]</scope>
    <source>
        <strain evidence="1 2">CCS26</strain>
    </source>
</reference>
<evidence type="ECO:0000313" key="2">
    <source>
        <dbReference type="Proteomes" id="UP001285921"/>
    </source>
</evidence>
<accession>A0ABQ6NTX2</accession>
<dbReference type="EMBL" id="BTCL01000021">
    <property type="protein sequence ID" value="GMK47582.1"/>
    <property type="molecule type" value="Genomic_DNA"/>
</dbReference>
<name>A0ABQ6NTX2_9BACL</name>
<comment type="caution">
    <text evidence="1">The sequence shown here is derived from an EMBL/GenBank/DDBJ whole genome shotgun (WGS) entry which is preliminary data.</text>
</comment>
<protein>
    <recommendedName>
        <fullName evidence="3">Zinc ribbon domain-containing protein</fullName>
    </recommendedName>
</protein>
<dbReference type="Proteomes" id="UP001285921">
    <property type="component" value="Unassembled WGS sequence"/>
</dbReference>
<sequence>MIVIVILGVFLAGLIAYWILHEVIQSAIDNSTMARNIQEIRDHLVGKSPEPPQTANDEDHENCPGCGYLVHLSDKVCANCGLALRDSD</sequence>